<dbReference type="PROSITE" id="PS50943">
    <property type="entry name" value="HTH_CROC1"/>
    <property type="match status" value="1"/>
</dbReference>
<dbReference type="Pfam" id="PF01381">
    <property type="entry name" value="HTH_3"/>
    <property type="match status" value="1"/>
</dbReference>
<dbReference type="InterPro" id="IPR001387">
    <property type="entry name" value="Cro/C1-type_HTH"/>
</dbReference>
<dbReference type="GO" id="GO:0003677">
    <property type="term" value="F:DNA binding"/>
    <property type="evidence" value="ECO:0007669"/>
    <property type="project" value="UniProtKB-KW"/>
</dbReference>
<dbReference type="Proteomes" id="UP000260793">
    <property type="component" value="Unassembled WGS sequence"/>
</dbReference>
<reference evidence="3 4" key="1">
    <citation type="submission" date="2018-08" db="EMBL/GenBank/DDBJ databases">
        <title>A genome reference for cultivated species of the human gut microbiota.</title>
        <authorList>
            <person name="Zou Y."/>
            <person name="Xue W."/>
            <person name="Luo G."/>
        </authorList>
    </citation>
    <scope>NUCLEOTIDE SEQUENCE [LARGE SCALE GENOMIC DNA]</scope>
    <source>
        <strain evidence="3 4">TF11-7</strain>
    </source>
</reference>
<dbReference type="SMART" id="SM00530">
    <property type="entry name" value="HTH_XRE"/>
    <property type="match status" value="1"/>
</dbReference>
<dbReference type="InterPro" id="IPR010982">
    <property type="entry name" value="Lambda_DNA-bd_dom_sf"/>
</dbReference>
<dbReference type="RefSeq" id="WP_117687693.1">
    <property type="nucleotide sequence ID" value="NZ_QSQN01000005.1"/>
</dbReference>
<organism evidence="3 4">
    <name type="scientific">[Ruminococcus] lactaris</name>
    <dbReference type="NCBI Taxonomy" id="46228"/>
    <lineage>
        <taxon>Bacteria</taxon>
        <taxon>Bacillati</taxon>
        <taxon>Bacillota</taxon>
        <taxon>Clostridia</taxon>
        <taxon>Lachnospirales</taxon>
        <taxon>Lachnospiraceae</taxon>
        <taxon>Mediterraneibacter</taxon>
    </lineage>
</organism>
<evidence type="ECO:0000313" key="4">
    <source>
        <dbReference type="Proteomes" id="UP000260793"/>
    </source>
</evidence>
<protein>
    <submittedName>
        <fullName evidence="3">XRE family transcriptional regulator</fullName>
    </submittedName>
</protein>
<dbReference type="Gene3D" id="1.10.260.40">
    <property type="entry name" value="lambda repressor-like DNA-binding domains"/>
    <property type="match status" value="1"/>
</dbReference>
<evidence type="ECO:0000259" key="2">
    <source>
        <dbReference type="PROSITE" id="PS50943"/>
    </source>
</evidence>
<keyword evidence="1" id="KW-0238">DNA-binding</keyword>
<dbReference type="CDD" id="cd00093">
    <property type="entry name" value="HTH_XRE"/>
    <property type="match status" value="1"/>
</dbReference>
<dbReference type="AlphaFoldDB" id="A0A3E4LWU1"/>
<dbReference type="SUPFAM" id="SSF47413">
    <property type="entry name" value="lambda repressor-like DNA-binding domains"/>
    <property type="match status" value="1"/>
</dbReference>
<evidence type="ECO:0000313" key="3">
    <source>
        <dbReference type="EMBL" id="RGK41930.1"/>
    </source>
</evidence>
<evidence type="ECO:0000256" key="1">
    <source>
        <dbReference type="ARBA" id="ARBA00023125"/>
    </source>
</evidence>
<accession>A0A3E4LWU1</accession>
<feature type="domain" description="HTH cro/C1-type" evidence="2">
    <location>
        <begin position="5"/>
        <end position="59"/>
    </location>
</feature>
<dbReference type="PANTHER" id="PTHR46558:SF11">
    <property type="entry name" value="HTH-TYPE TRANSCRIPTIONAL REGULATOR XRE"/>
    <property type="match status" value="1"/>
</dbReference>
<proteinExistence type="predicted"/>
<name>A0A3E4LWU1_9FIRM</name>
<dbReference type="PANTHER" id="PTHR46558">
    <property type="entry name" value="TRACRIPTIONAL REGULATORY PROTEIN-RELATED-RELATED"/>
    <property type="match status" value="1"/>
</dbReference>
<gene>
    <name evidence="3" type="ORF">DXD17_02555</name>
</gene>
<sequence>MNERLKKLRKELDMTQQEFADKLGTARNNIAGYETGKRNPSNAVISLICREFNVNEKWLRTGEGDMFIELSRSDEIAQFVGQLMTEEDDSFKKRLVSGLAALDDNGWKVLESFLDSIQIKKD</sequence>
<comment type="caution">
    <text evidence="3">The sequence shown here is derived from an EMBL/GenBank/DDBJ whole genome shotgun (WGS) entry which is preliminary data.</text>
</comment>
<dbReference type="EMBL" id="QSQN01000005">
    <property type="protein sequence ID" value="RGK41930.1"/>
    <property type="molecule type" value="Genomic_DNA"/>
</dbReference>